<dbReference type="Gene3D" id="2.60.40.10">
    <property type="entry name" value="Immunoglobulins"/>
    <property type="match status" value="1"/>
</dbReference>
<evidence type="ECO:0000313" key="3">
    <source>
        <dbReference type="Proteomes" id="UP000653797"/>
    </source>
</evidence>
<dbReference type="InterPro" id="IPR026444">
    <property type="entry name" value="Secre_tail"/>
</dbReference>
<gene>
    <name evidence="2" type="ORF">IC230_25560</name>
</gene>
<dbReference type="InterPro" id="IPR036278">
    <property type="entry name" value="Sialidase_sf"/>
</dbReference>
<dbReference type="InterPro" id="IPR013783">
    <property type="entry name" value="Ig-like_fold"/>
</dbReference>
<feature type="chain" id="PRO_5037830274" evidence="1">
    <location>
        <begin position="17"/>
        <end position="474"/>
    </location>
</feature>
<keyword evidence="1" id="KW-0732">Signal</keyword>
<dbReference type="NCBIfam" id="TIGR04183">
    <property type="entry name" value="Por_Secre_tail"/>
    <property type="match status" value="1"/>
</dbReference>
<accession>A0A927B602</accession>
<proteinExistence type="predicted"/>
<evidence type="ECO:0000313" key="2">
    <source>
        <dbReference type="EMBL" id="MBD2756291.1"/>
    </source>
</evidence>
<evidence type="ECO:0000256" key="1">
    <source>
        <dbReference type="SAM" id="SignalP"/>
    </source>
</evidence>
<name>A0A927B602_9BACT</name>
<organism evidence="2 3">
    <name type="scientific">Spirosoma validum</name>
    <dbReference type="NCBI Taxonomy" id="2771355"/>
    <lineage>
        <taxon>Bacteria</taxon>
        <taxon>Pseudomonadati</taxon>
        <taxon>Bacteroidota</taxon>
        <taxon>Cytophagia</taxon>
        <taxon>Cytophagales</taxon>
        <taxon>Cytophagaceae</taxon>
        <taxon>Spirosoma</taxon>
    </lineage>
</organism>
<dbReference type="SUPFAM" id="SSF50939">
    <property type="entry name" value="Sialidases"/>
    <property type="match status" value="1"/>
</dbReference>
<dbReference type="RefSeq" id="WP_191041904.1">
    <property type="nucleotide sequence ID" value="NZ_JACXAA010000011.1"/>
</dbReference>
<protein>
    <submittedName>
        <fullName evidence="2">T9SS type A sorting domain-containing protein</fullName>
    </submittedName>
</protein>
<dbReference type="AlphaFoldDB" id="A0A927B602"/>
<reference evidence="2" key="1">
    <citation type="submission" date="2020-09" db="EMBL/GenBank/DDBJ databases">
        <authorList>
            <person name="Kim M.K."/>
        </authorList>
    </citation>
    <scope>NUCLEOTIDE SEQUENCE</scope>
    <source>
        <strain evidence="2">BT704</strain>
    </source>
</reference>
<dbReference type="EMBL" id="JACXAA010000011">
    <property type="protein sequence ID" value="MBD2756291.1"/>
    <property type="molecule type" value="Genomic_DNA"/>
</dbReference>
<keyword evidence="3" id="KW-1185">Reference proteome</keyword>
<sequence>MFIVLLYISTHTSLHAQWQTAISNTTNTLIDVSYGGGQWVAVGVNGIIVTSADGIDWTPRMSNTTKGLSNAAYNGSQWIVVGQEGTILSSTDGITWAAQQSNTTTELTGITYGDGQWLAVEFGSATVTSPDGINWTRHPVGHLFYGVSYGPNQYVGVGGSSIKTSTNGINWQEVKNIGSRERVYEVSYGNGQWVAVGSRGIILSSSDGVNWTYAYFRYSPEFYDVNYGDGLWIAIGPNGFYGSSNGTNWGSVSQPQSINDINGYSQATGISYGAGKWVAIGPNGKIAYNYSVAAPLPVSLVSFTGQSEGTTAHLSWETAWEKGASHFVIERSQNAKSFEAIGRMEAKDNINKNQSYNFFDSELAAGLWYYRLRQVDLDGTYVYSSIVAVRISTEPLPMLTLSPNPSAGPLLLEYKAGISSVSVYSLTGVLIQEQRFEQAVNQWSWNGQDQPSGAYLIKVQTQDRNQQTLRWVKQ</sequence>
<feature type="signal peptide" evidence="1">
    <location>
        <begin position="1"/>
        <end position="16"/>
    </location>
</feature>
<comment type="caution">
    <text evidence="2">The sequence shown here is derived from an EMBL/GenBank/DDBJ whole genome shotgun (WGS) entry which is preliminary data.</text>
</comment>
<dbReference type="Proteomes" id="UP000653797">
    <property type="component" value="Unassembled WGS sequence"/>
</dbReference>